<keyword evidence="4" id="KW-1185">Reference proteome</keyword>
<accession>A0A9W8XYU0</accession>
<dbReference type="PANTHER" id="PTHR36681">
    <property type="entry name" value="NUCLEAR GTPASE, GERMINAL CENTER-ASSOCIATED, TANDEM DUPLICATE 3"/>
    <property type="match status" value="1"/>
</dbReference>
<dbReference type="AlphaFoldDB" id="A0A9W8XYU0"/>
<evidence type="ECO:0000313" key="3">
    <source>
        <dbReference type="EMBL" id="KAJ4363421.1"/>
    </source>
</evidence>
<comment type="caution">
    <text evidence="3">The sequence shown here is derived from an EMBL/GenBank/DDBJ whole genome shotgun (WGS) entry which is preliminary data.</text>
</comment>
<organism evidence="3 4">
    <name type="scientific">Neocucurbitaria cava</name>
    <dbReference type="NCBI Taxonomy" id="798079"/>
    <lineage>
        <taxon>Eukaryota</taxon>
        <taxon>Fungi</taxon>
        <taxon>Dikarya</taxon>
        <taxon>Ascomycota</taxon>
        <taxon>Pezizomycotina</taxon>
        <taxon>Dothideomycetes</taxon>
        <taxon>Pleosporomycetidae</taxon>
        <taxon>Pleosporales</taxon>
        <taxon>Pleosporineae</taxon>
        <taxon>Cucurbitariaceae</taxon>
        <taxon>Neocucurbitaria</taxon>
    </lineage>
</organism>
<evidence type="ECO:0000313" key="4">
    <source>
        <dbReference type="Proteomes" id="UP001140560"/>
    </source>
</evidence>
<gene>
    <name evidence="3" type="ORF">N0V83_009714</name>
</gene>
<dbReference type="OrthoDB" id="3598281at2759"/>
<dbReference type="Proteomes" id="UP001140560">
    <property type="component" value="Unassembled WGS sequence"/>
</dbReference>
<dbReference type="EMBL" id="JAPEUY010000019">
    <property type="protein sequence ID" value="KAJ4363421.1"/>
    <property type="molecule type" value="Genomic_DNA"/>
</dbReference>
<reference evidence="3" key="1">
    <citation type="submission" date="2022-10" db="EMBL/GenBank/DDBJ databases">
        <title>Tapping the CABI collections for fungal endophytes: first genome assemblies for Collariella, Neodidymelliopsis, Ascochyta clinopodiicola, Didymella pomorum, Didymosphaeria variabile, Neocosmospora piperis and Neocucurbitaria cava.</title>
        <authorList>
            <person name="Hill R."/>
        </authorList>
    </citation>
    <scope>NUCLEOTIDE SEQUENCE</scope>
    <source>
        <strain evidence="3">IMI 356814</strain>
    </source>
</reference>
<feature type="domain" description="Dynamin N-terminal" evidence="2">
    <location>
        <begin position="129"/>
        <end position="207"/>
    </location>
</feature>
<dbReference type="PANTHER" id="PTHR36681:SF3">
    <property type="entry name" value="NUCLEAR GTPASE, GERMINAL CENTER-ASSOCIATED, TANDEM DUPLICATE 3"/>
    <property type="match status" value="1"/>
</dbReference>
<dbReference type="Pfam" id="PF00350">
    <property type="entry name" value="Dynamin_N"/>
    <property type="match status" value="1"/>
</dbReference>
<protein>
    <recommendedName>
        <fullName evidence="2">Dynamin N-terminal domain-containing protein</fullName>
    </recommendedName>
</protein>
<feature type="coiled-coil region" evidence="1">
    <location>
        <begin position="229"/>
        <end position="277"/>
    </location>
</feature>
<evidence type="ECO:0000259" key="2">
    <source>
        <dbReference type="Pfam" id="PF00350"/>
    </source>
</evidence>
<proteinExistence type="predicted"/>
<dbReference type="InterPro" id="IPR045063">
    <property type="entry name" value="Dynamin_N"/>
</dbReference>
<dbReference type="Gene3D" id="3.40.50.300">
    <property type="entry name" value="P-loop containing nucleotide triphosphate hydrolases"/>
    <property type="match status" value="1"/>
</dbReference>
<keyword evidence="1" id="KW-0175">Coiled coil</keyword>
<dbReference type="InterPro" id="IPR027417">
    <property type="entry name" value="P-loop_NTPase"/>
</dbReference>
<dbReference type="SUPFAM" id="SSF52540">
    <property type="entry name" value="P-loop containing nucleoside triphosphate hydrolases"/>
    <property type="match status" value="1"/>
</dbReference>
<name>A0A9W8XYU0_9PLEO</name>
<evidence type="ECO:0000256" key="1">
    <source>
        <dbReference type="SAM" id="Coils"/>
    </source>
</evidence>
<sequence length="424" mass="49245">MIRICVDYFPLDELKKQFEELLRAHRDYALLPTNASDDEDDNERKILEEKARLASETFRASFRERLEQTPSVLSTMPFKRAIETMVEWASHQLPQQSGQESFNTVEGCSSRLRDLTSEPHDFLPYESSRTCWPFIQKIRVYLKAYILSKGLIIADLPGLRDLNSARKAITENYIRHCHHIFVVAKIDRAITNESVKEIFELAQRANLSKIDIICTRSEDVNTREARHDWSSARERIEEMEQQIAADKEDIEGLKEEIEDLQQDLENLSREEEKVLLGLQRDERKAKDSKAKHEFDLRRHIIELRNKKVSDSLQQRYRDHPTAAALKIFCVSNTMYQKSREWPATAALPYLRLSGILELRRYCIGIVVQSQLRAIRDYIKDEIPAFLGSVELWIEAGSGNASAERKQQTLDAVAAIQRELDEVRL</sequence>